<dbReference type="HOGENOM" id="CLU_193471_0_0_6"/>
<dbReference type="Proteomes" id="UP000014568">
    <property type="component" value="Unassembled WGS sequence"/>
</dbReference>
<accession>S3N5Q7</accession>
<dbReference type="EMBL" id="ATGI01000023">
    <property type="protein sequence ID" value="EPF73803.1"/>
    <property type="molecule type" value="Genomic_DNA"/>
</dbReference>
<dbReference type="eggNOG" id="ENOG5031S11">
    <property type="taxonomic scope" value="Bacteria"/>
</dbReference>
<name>S3N5Q7_9GAMM</name>
<dbReference type="AlphaFoldDB" id="S3N5Q7"/>
<evidence type="ECO:0000256" key="1">
    <source>
        <dbReference type="SAM" id="MobiDB-lite"/>
    </source>
</evidence>
<feature type="region of interest" description="Disordered" evidence="1">
    <location>
        <begin position="72"/>
        <end position="91"/>
    </location>
</feature>
<evidence type="ECO:0000313" key="3">
    <source>
        <dbReference type="Proteomes" id="UP000014568"/>
    </source>
</evidence>
<comment type="caution">
    <text evidence="2">The sequence shown here is derived from an EMBL/GenBank/DDBJ whole genome shotgun (WGS) entry which is preliminary data.</text>
</comment>
<protein>
    <submittedName>
        <fullName evidence="2">Uncharacterized protein</fullName>
    </submittedName>
</protein>
<dbReference type="STRING" id="632955.GCA_000829675_00262"/>
<organism evidence="2 3">
    <name type="scientific">Acinetobacter rudis CIP 110305</name>
    <dbReference type="NCBI Taxonomy" id="421052"/>
    <lineage>
        <taxon>Bacteria</taxon>
        <taxon>Pseudomonadati</taxon>
        <taxon>Pseudomonadota</taxon>
        <taxon>Gammaproteobacteria</taxon>
        <taxon>Moraxellales</taxon>
        <taxon>Moraxellaceae</taxon>
        <taxon>Acinetobacter</taxon>
    </lineage>
</organism>
<evidence type="ECO:0000313" key="2">
    <source>
        <dbReference type="EMBL" id="EPF73803.1"/>
    </source>
</evidence>
<keyword evidence="3" id="KW-1185">Reference proteome</keyword>
<gene>
    <name evidence="2" type="ORF">F945_01962</name>
</gene>
<sequence>MTNVPQQNATVQKLPKYIETDLGTEKLCIHCNEYWPLDSEFYFTYRNKKRPEKIYYEAACKCCYDLRYRPNRNKNKGINAVKSYHERSTAA</sequence>
<reference evidence="2 3" key="1">
    <citation type="submission" date="2013-06" db="EMBL/GenBank/DDBJ databases">
        <title>The Genome Sequence of Acinetobacter rudis CIP 110305.</title>
        <authorList>
            <consortium name="The Broad Institute Genome Sequencing Platform"/>
            <consortium name="The Broad Institute Genome Sequencing Center for Infectious Disease"/>
            <person name="Cerqueira G."/>
            <person name="Feldgarden M."/>
            <person name="Courvalin P."/>
            <person name="Perichon B."/>
            <person name="Grillot-Courvalin C."/>
            <person name="Clermont D."/>
            <person name="Rocha E."/>
            <person name="Yoon E.-J."/>
            <person name="Nemec A."/>
            <person name="Young S.K."/>
            <person name="Zeng Q."/>
            <person name="Gargeya S."/>
            <person name="Fitzgerald M."/>
            <person name="Abouelleil A."/>
            <person name="Alvarado L."/>
            <person name="Berlin A.M."/>
            <person name="Chapman S.B."/>
            <person name="Dewar J."/>
            <person name="Goldberg J."/>
            <person name="Griggs A."/>
            <person name="Gujja S."/>
            <person name="Hansen M."/>
            <person name="Howarth C."/>
            <person name="Imamovic A."/>
            <person name="Larimer J."/>
            <person name="McCowan C."/>
            <person name="Murphy C."/>
            <person name="Pearson M."/>
            <person name="Priest M."/>
            <person name="Roberts A."/>
            <person name="Saif S."/>
            <person name="Shea T."/>
            <person name="Sykes S."/>
            <person name="Wortman J."/>
            <person name="Nusbaum C."/>
            <person name="Birren B."/>
        </authorList>
    </citation>
    <scope>NUCLEOTIDE SEQUENCE [LARGE SCALE GENOMIC DNA]</scope>
    <source>
        <strain evidence="2 3">CIP 110305</strain>
    </source>
</reference>
<proteinExistence type="predicted"/>